<dbReference type="RefSeq" id="WP_314797736.1">
    <property type="nucleotide sequence ID" value="NZ_CP130319.1"/>
</dbReference>
<reference evidence="1" key="1">
    <citation type="submission" date="2022-02" db="EMBL/GenBank/DDBJ databases">
        <title>Paenibacillus sp. MBLB1832 Whole Genome Shotgun Sequencing.</title>
        <authorList>
            <person name="Hwang C.Y."/>
            <person name="Cho E.-S."/>
            <person name="Seo M.-J."/>
        </authorList>
    </citation>
    <scope>NUCLEOTIDE SEQUENCE</scope>
    <source>
        <strain evidence="1">MBLB1832</strain>
    </source>
</reference>
<dbReference type="AlphaFoldDB" id="A0AA96LLZ8"/>
<evidence type="ECO:0000313" key="2">
    <source>
        <dbReference type="Proteomes" id="UP001304650"/>
    </source>
</evidence>
<keyword evidence="2" id="KW-1185">Reference proteome</keyword>
<proteinExistence type="predicted"/>
<dbReference type="EMBL" id="CP130319">
    <property type="protein sequence ID" value="WNR43463.1"/>
    <property type="molecule type" value="Genomic_DNA"/>
</dbReference>
<gene>
    <name evidence="1" type="ORF">MJB10_20480</name>
</gene>
<name>A0AA96LLZ8_9BACL</name>
<dbReference type="KEGG" id="proo:MJB10_20480"/>
<protein>
    <submittedName>
        <fullName evidence="1">Uncharacterized protein</fullName>
    </submittedName>
</protein>
<organism evidence="1 2">
    <name type="scientific">Paenibacillus roseopurpureus</name>
    <dbReference type="NCBI Taxonomy" id="2918901"/>
    <lineage>
        <taxon>Bacteria</taxon>
        <taxon>Bacillati</taxon>
        <taxon>Bacillota</taxon>
        <taxon>Bacilli</taxon>
        <taxon>Bacillales</taxon>
        <taxon>Paenibacillaceae</taxon>
        <taxon>Paenibacillus</taxon>
    </lineage>
</organism>
<sequence>MKRFMYLSMLIPSFTEASIAGMMQRLEDRGQQMKEQGLVTCSLFQLDQWICTYLESEDGSQQLPWEEIAEGWLERWPSPAGPCLAVRMPDIYHDGVPMDRQSWRDGRTIERRVGSLARLKSEYVSSYVFYHYQVQEEKPEHFNKTYTIGLYDGLIFSYAEHPSVVSRVKPQGKLSTSNTPANWHEVMEPHFDHWTDASGERTPWRPMRHLITIE</sequence>
<dbReference type="Proteomes" id="UP001304650">
    <property type="component" value="Chromosome"/>
</dbReference>
<accession>A0AA96LLZ8</accession>
<evidence type="ECO:0000313" key="1">
    <source>
        <dbReference type="EMBL" id="WNR43463.1"/>
    </source>
</evidence>